<keyword evidence="1" id="KW-1133">Transmembrane helix</keyword>
<dbReference type="EMBL" id="FX115474">
    <property type="protein sequence ID" value="BAJ77577.1"/>
    <property type="molecule type" value="mRNA"/>
</dbReference>
<feature type="transmembrane region" description="Helical" evidence="1">
    <location>
        <begin position="15"/>
        <end position="37"/>
    </location>
</feature>
<accession>F0X4Q6</accession>
<dbReference type="EMBL" id="FX116028">
    <property type="protein sequence ID" value="BAJ78131.1"/>
    <property type="molecule type" value="mRNA"/>
</dbReference>
<keyword evidence="1" id="KW-0812">Transmembrane</keyword>
<protein>
    <submittedName>
        <fullName evidence="2">Uncharacterized protein</fullName>
    </submittedName>
</protein>
<evidence type="ECO:0000313" key="2">
    <source>
        <dbReference type="EMBL" id="BAJ77577.1"/>
    </source>
</evidence>
<keyword evidence="1" id="KW-0472">Membrane</keyword>
<evidence type="ECO:0000256" key="1">
    <source>
        <dbReference type="SAM" id="Phobius"/>
    </source>
</evidence>
<sequence length="40" mass="4730">MLLQFTLFPGTRSPLMFLFTFIPYSLISSEFIPFRIIRTS</sequence>
<dbReference type="AlphaFoldDB" id="F0X4Q6"/>
<name>F0X4Q6_CRYPV</name>
<proteinExistence type="evidence at transcript level"/>
<reference evidence="2" key="1">
    <citation type="submission" date="2011-02" db="EMBL/GenBank/DDBJ databases">
        <title>Construction and analysis of full-length cDNA library of Cryptosporidium parvum.</title>
        <authorList>
            <person name="Yamagishi J."/>
            <person name="Wakaguri H."/>
            <person name="Sugano S."/>
            <person name="Kawano S."/>
            <person name="Fujisaki K."/>
            <person name="Sugimoto C."/>
            <person name="Watanabe J."/>
            <person name="Suzuki Y."/>
            <person name="Kimata I."/>
            <person name="Xuan X."/>
        </authorList>
    </citation>
    <scope>NUCLEOTIDE SEQUENCE</scope>
    <source>
        <strain evidence="2">HNJ-1</strain>
    </source>
</reference>
<organism evidence="2">
    <name type="scientific">Cryptosporidium parvum</name>
    <dbReference type="NCBI Taxonomy" id="5807"/>
    <lineage>
        <taxon>Eukaryota</taxon>
        <taxon>Sar</taxon>
        <taxon>Alveolata</taxon>
        <taxon>Apicomplexa</taxon>
        <taxon>Conoidasida</taxon>
        <taxon>Coccidia</taxon>
        <taxon>Eucoccidiorida</taxon>
        <taxon>Eimeriorina</taxon>
        <taxon>Cryptosporidiidae</taxon>
        <taxon>Cryptosporidium</taxon>
    </lineage>
</organism>